<name>A0A699JFW8_TANCI</name>
<evidence type="ECO:0000313" key="2">
    <source>
        <dbReference type="EMBL" id="GFA35172.1"/>
    </source>
</evidence>
<sequence>CPLITVLHLIGDDSRDFATGNKFTFVELLQCVPLIEFLVIEGPYMKHLSAGGMPHKLPTSLVQLKGLSLGMCFDEEHEVSSALCLIRSFPNLEKFSLAGYDWLDTTQISKNFHDIQDYSAFALDHLEFFCMKYFSNEDHEVDFLKLIMAKSPMLKRAQIELYKSVSLEEENELLRDLLQL</sequence>
<dbReference type="EMBL" id="BKCJ010409275">
    <property type="protein sequence ID" value="GFA35172.1"/>
    <property type="molecule type" value="Genomic_DNA"/>
</dbReference>
<feature type="domain" description="FBD" evidence="1">
    <location>
        <begin position="123"/>
        <end position="159"/>
    </location>
</feature>
<proteinExistence type="predicted"/>
<accession>A0A699JFW8</accession>
<protein>
    <recommendedName>
        <fullName evidence="1">FBD domain-containing protein</fullName>
    </recommendedName>
</protein>
<reference evidence="2" key="1">
    <citation type="journal article" date="2019" name="Sci. Rep.">
        <title>Draft genome of Tanacetum cinerariifolium, the natural source of mosquito coil.</title>
        <authorList>
            <person name="Yamashiro T."/>
            <person name="Shiraishi A."/>
            <person name="Satake H."/>
            <person name="Nakayama K."/>
        </authorList>
    </citation>
    <scope>NUCLEOTIDE SEQUENCE</scope>
</reference>
<feature type="non-terminal residue" evidence="2">
    <location>
        <position position="1"/>
    </location>
</feature>
<dbReference type="AlphaFoldDB" id="A0A699JFW8"/>
<gene>
    <name evidence="2" type="ORF">Tci_607144</name>
</gene>
<dbReference type="InterPro" id="IPR006566">
    <property type="entry name" value="FBD"/>
</dbReference>
<dbReference type="Pfam" id="PF08387">
    <property type="entry name" value="FBD"/>
    <property type="match status" value="1"/>
</dbReference>
<evidence type="ECO:0000259" key="1">
    <source>
        <dbReference type="Pfam" id="PF08387"/>
    </source>
</evidence>
<comment type="caution">
    <text evidence="2">The sequence shown here is derived from an EMBL/GenBank/DDBJ whole genome shotgun (WGS) entry which is preliminary data.</text>
</comment>
<organism evidence="2">
    <name type="scientific">Tanacetum cinerariifolium</name>
    <name type="common">Dalmatian daisy</name>
    <name type="synonym">Chrysanthemum cinerariifolium</name>
    <dbReference type="NCBI Taxonomy" id="118510"/>
    <lineage>
        <taxon>Eukaryota</taxon>
        <taxon>Viridiplantae</taxon>
        <taxon>Streptophyta</taxon>
        <taxon>Embryophyta</taxon>
        <taxon>Tracheophyta</taxon>
        <taxon>Spermatophyta</taxon>
        <taxon>Magnoliopsida</taxon>
        <taxon>eudicotyledons</taxon>
        <taxon>Gunneridae</taxon>
        <taxon>Pentapetalae</taxon>
        <taxon>asterids</taxon>
        <taxon>campanulids</taxon>
        <taxon>Asterales</taxon>
        <taxon>Asteraceae</taxon>
        <taxon>Asteroideae</taxon>
        <taxon>Anthemideae</taxon>
        <taxon>Anthemidinae</taxon>
        <taxon>Tanacetum</taxon>
    </lineage>
</organism>